<dbReference type="InterPro" id="IPR035681">
    <property type="entry name" value="ComA-like_MBL"/>
</dbReference>
<evidence type="ECO:0000256" key="1">
    <source>
        <dbReference type="ARBA" id="ARBA00004651"/>
    </source>
</evidence>
<dbReference type="Gene3D" id="3.60.15.10">
    <property type="entry name" value="Ribonuclease Z/Hydroxyacylglutathione hydrolase-like"/>
    <property type="match status" value="1"/>
</dbReference>
<feature type="transmembrane region" description="Helical" evidence="7">
    <location>
        <begin position="218"/>
        <end position="240"/>
    </location>
</feature>
<dbReference type="GO" id="GO:0005886">
    <property type="term" value="C:plasma membrane"/>
    <property type="evidence" value="ECO:0007669"/>
    <property type="project" value="UniProtKB-SubCell"/>
</dbReference>
<feature type="region of interest" description="Disordered" evidence="6">
    <location>
        <begin position="726"/>
        <end position="763"/>
    </location>
</feature>
<dbReference type="Pfam" id="PF00753">
    <property type="entry name" value="Lactamase_B"/>
    <property type="match status" value="1"/>
</dbReference>
<dbReference type="NCBIfam" id="TIGR00360">
    <property type="entry name" value="ComEC_N-term"/>
    <property type="match status" value="1"/>
</dbReference>
<dbReference type="InterPro" id="IPR004797">
    <property type="entry name" value="Competence_ComEC/Rec2"/>
</dbReference>
<protein>
    <submittedName>
        <fullName evidence="9">DNA internalization-related competence protein ComEC/Rec2</fullName>
    </submittedName>
</protein>
<dbReference type="SMART" id="SM00849">
    <property type="entry name" value="Lactamase_B"/>
    <property type="match status" value="1"/>
</dbReference>
<dbReference type="CDD" id="cd07731">
    <property type="entry name" value="ComA-like_MBL-fold"/>
    <property type="match status" value="1"/>
</dbReference>
<evidence type="ECO:0000256" key="2">
    <source>
        <dbReference type="ARBA" id="ARBA00022475"/>
    </source>
</evidence>
<dbReference type="InterPro" id="IPR052159">
    <property type="entry name" value="Competence_DNA_uptake"/>
</dbReference>
<evidence type="ECO:0000256" key="5">
    <source>
        <dbReference type="ARBA" id="ARBA00023136"/>
    </source>
</evidence>
<dbReference type="SUPFAM" id="SSF56281">
    <property type="entry name" value="Metallo-hydrolase/oxidoreductase"/>
    <property type="match status" value="1"/>
</dbReference>
<comment type="subcellular location">
    <subcellularLocation>
        <location evidence="1">Cell membrane</location>
        <topology evidence="1">Multi-pass membrane protein</topology>
    </subcellularLocation>
</comment>
<evidence type="ECO:0000259" key="8">
    <source>
        <dbReference type="SMART" id="SM00849"/>
    </source>
</evidence>
<comment type="caution">
    <text evidence="9">The sequence shown here is derived from an EMBL/GenBank/DDBJ whole genome shotgun (WGS) entry which is preliminary data.</text>
</comment>
<dbReference type="PANTHER" id="PTHR30619:SF1">
    <property type="entry name" value="RECOMBINATION PROTEIN 2"/>
    <property type="match status" value="1"/>
</dbReference>
<feature type="transmembrane region" description="Helical" evidence="7">
    <location>
        <begin position="411"/>
        <end position="433"/>
    </location>
</feature>
<dbReference type="Pfam" id="PF03772">
    <property type="entry name" value="Competence"/>
    <property type="match status" value="1"/>
</dbReference>
<feature type="transmembrane region" description="Helical" evidence="7">
    <location>
        <begin position="323"/>
        <end position="343"/>
    </location>
</feature>
<accession>A0A7Y8JPD0</accession>
<dbReference type="InterPro" id="IPR004477">
    <property type="entry name" value="ComEC_N"/>
</dbReference>
<dbReference type="InterPro" id="IPR001279">
    <property type="entry name" value="Metallo-B-lactamas"/>
</dbReference>
<organism evidence="9 10">
    <name type="scientific">Pseudomonas yamanorum</name>
    <dbReference type="NCBI Taxonomy" id="515393"/>
    <lineage>
        <taxon>Bacteria</taxon>
        <taxon>Pseudomonadati</taxon>
        <taxon>Pseudomonadota</taxon>
        <taxon>Gammaproteobacteria</taxon>
        <taxon>Pseudomonadales</taxon>
        <taxon>Pseudomonadaceae</taxon>
        <taxon>Pseudomonas</taxon>
    </lineage>
</organism>
<evidence type="ECO:0000256" key="6">
    <source>
        <dbReference type="SAM" id="MobiDB-lite"/>
    </source>
</evidence>
<sequence length="763" mass="82817">MFALALGLLALRFLPVLPSSGWLLLMPVLALMLLPFRTYPLAFFLLGLSWACLSAQWALDDRLAPSLDGQTRWVEGRVTGLPQQTGDGVRFELTDSRSRKALLPKHIRVSWRGGPPVQSGERWRLAVTLKRPAGLLNAEGFDYEAWLLAQRIGATGSVKDGQRLAPARHAWRDGIRQRLLAADAQGREAGLAALVLGDGSGLAAEDWQVLQATGTVHLLVISGQHIGLLAGLIYGLVAGLARYGCWPKPLPWLPWACGLAFAAALGYGLLAGFEVPVQRACVMVGLVLLWRLRFRHLGIWWPLLLALNAVLILEPLASLQPGFWLSFAAVAVLILAFSGRLGPWSAWQAWTRAQWLIAIGLFPLLLVLGLPISLSGPLANLVAVPWISLVVLPLALLGTALLPLPYIGEGLLWLAGGTLGWLFKALALLAQYVPAWVPAQVPAGYWLVSALGAVLLLMPKGIPFRLLGWPMLLLAVFPPRESVPHGRVEVVQLDVGQGLSIILRTRNHVLLYDAGPRSGEFDLGARVVLPALRKLGVVELDVMLLSHADADHAGGALAVAQGMPIKRVIGGETERLPVSLGTQPCVSGEQWQWDGVTFELWQWPDATDGNQMSCVLLVQANGERLLLTGDIDREAERALLATPLGAPVDWLQAPHHGSRSSSSWPFLLRLAPKAVLISRGRSNGFGHPHPQVLERYQAMGSAIYDSAEQGALRLQLGSFQPPVAARSQRRFWRERPPQNSVTKDRPLRQDALGQASPSAGPLW</sequence>
<feature type="compositionally biased region" description="Basic and acidic residues" evidence="6">
    <location>
        <begin position="731"/>
        <end position="748"/>
    </location>
</feature>
<feature type="transmembrane region" description="Helical" evidence="7">
    <location>
        <begin position="28"/>
        <end position="53"/>
    </location>
</feature>
<dbReference type="EMBL" id="JACARG010000016">
    <property type="protein sequence ID" value="NWE13384.1"/>
    <property type="molecule type" value="Genomic_DNA"/>
</dbReference>
<proteinExistence type="predicted"/>
<feature type="domain" description="Metallo-beta-lactamase" evidence="8">
    <location>
        <begin position="497"/>
        <end position="681"/>
    </location>
</feature>
<feature type="transmembrane region" description="Helical" evidence="7">
    <location>
        <begin position="252"/>
        <end position="277"/>
    </location>
</feature>
<evidence type="ECO:0000256" key="7">
    <source>
        <dbReference type="SAM" id="Phobius"/>
    </source>
</evidence>
<evidence type="ECO:0000256" key="4">
    <source>
        <dbReference type="ARBA" id="ARBA00022989"/>
    </source>
</evidence>
<dbReference type="GO" id="GO:0030420">
    <property type="term" value="P:establishment of competence for transformation"/>
    <property type="evidence" value="ECO:0007669"/>
    <property type="project" value="InterPro"/>
</dbReference>
<evidence type="ECO:0000313" key="10">
    <source>
        <dbReference type="Proteomes" id="UP000531950"/>
    </source>
</evidence>
<keyword evidence="3 7" id="KW-0812">Transmembrane</keyword>
<feature type="transmembrane region" description="Helical" evidence="7">
    <location>
        <begin position="386"/>
        <end position="404"/>
    </location>
</feature>
<dbReference type="AlphaFoldDB" id="A0A7Y8JPD0"/>
<dbReference type="RefSeq" id="WP_177077361.1">
    <property type="nucleotide sequence ID" value="NZ_JACARG010000016.1"/>
</dbReference>
<name>A0A7Y8JPD0_9PSED</name>
<reference evidence="9 10" key="1">
    <citation type="submission" date="2020-04" db="EMBL/GenBank/DDBJ databases">
        <title>Molecular characterization of pseudomonads from Agaricus bisporus reveal novel blotch 2 pathogens in Western Europe.</title>
        <authorList>
            <person name="Taparia T."/>
            <person name="Krijger M."/>
            <person name="Haynes E."/>
            <person name="Elpinstone J.G."/>
            <person name="Noble R."/>
            <person name="Van Der Wolf J."/>
        </authorList>
    </citation>
    <scope>NUCLEOTIDE SEQUENCE [LARGE SCALE GENOMIC DNA]</scope>
    <source>
        <strain evidence="9 10">IPO3782</strain>
    </source>
</reference>
<feature type="transmembrane region" description="Helical" evidence="7">
    <location>
        <begin position="298"/>
        <end position="317"/>
    </location>
</feature>
<evidence type="ECO:0000313" key="9">
    <source>
        <dbReference type="EMBL" id="NWE13384.1"/>
    </source>
</evidence>
<dbReference type="InterPro" id="IPR036866">
    <property type="entry name" value="RibonucZ/Hydroxyglut_hydro"/>
</dbReference>
<dbReference type="InterPro" id="IPR025405">
    <property type="entry name" value="DUF4131"/>
</dbReference>
<dbReference type="Pfam" id="PF13567">
    <property type="entry name" value="DUF4131"/>
    <property type="match status" value="1"/>
</dbReference>
<keyword evidence="4 7" id="KW-1133">Transmembrane helix</keyword>
<keyword evidence="2" id="KW-1003">Cell membrane</keyword>
<keyword evidence="5 7" id="KW-0472">Membrane</keyword>
<evidence type="ECO:0000256" key="3">
    <source>
        <dbReference type="ARBA" id="ARBA00022692"/>
    </source>
</evidence>
<dbReference type="PANTHER" id="PTHR30619">
    <property type="entry name" value="DNA INTERNALIZATION/COMPETENCE PROTEIN COMEC/REC2"/>
    <property type="match status" value="1"/>
</dbReference>
<gene>
    <name evidence="9" type="ORF">HX822_10595</name>
</gene>
<dbReference type="NCBIfam" id="TIGR00361">
    <property type="entry name" value="ComEC_Rec2"/>
    <property type="match status" value="1"/>
</dbReference>
<feature type="transmembrane region" description="Helical" evidence="7">
    <location>
        <begin position="355"/>
        <end position="374"/>
    </location>
</feature>
<dbReference type="Proteomes" id="UP000531950">
    <property type="component" value="Unassembled WGS sequence"/>
</dbReference>